<reference evidence="2" key="1">
    <citation type="submission" date="2016-10" db="EMBL/GenBank/DDBJ databases">
        <authorList>
            <person name="Varghese N."/>
            <person name="Submissions S."/>
        </authorList>
    </citation>
    <scope>NUCLEOTIDE SEQUENCE [LARGE SCALE GENOMIC DNA]</scope>
    <source>
        <strain evidence="2">CGMCC 1.12041</strain>
    </source>
</reference>
<accession>A0A1I1L665</accession>
<dbReference type="Proteomes" id="UP000198639">
    <property type="component" value="Unassembled WGS sequence"/>
</dbReference>
<sequence>MSDLTPKFSPWMLPAATAVAEAVAKLHELWKRKQHQSAGHA</sequence>
<dbReference type="STRING" id="1164594.SAMN05216204_108164"/>
<name>A0A1I1L665_9BURK</name>
<gene>
    <name evidence="1" type="ORF">SAMN05216204_108164</name>
</gene>
<evidence type="ECO:0000313" key="2">
    <source>
        <dbReference type="Proteomes" id="UP000198639"/>
    </source>
</evidence>
<dbReference type="EMBL" id="FOLD01000008">
    <property type="protein sequence ID" value="SFC66498.1"/>
    <property type="molecule type" value="Genomic_DNA"/>
</dbReference>
<dbReference type="AlphaFoldDB" id="A0A1I1L665"/>
<evidence type="ECO:0000313" key="1">
    <source>
        <dbReference type="EMBL" id="SFC66498.1"/>
    </source>
</evidence>
<keyword evidence="2" id="KW-1185">Reference proteome</keyword>
<protein>
    <submittedName>
        <fullName evidence="1">Uncharacterized protein</fullName>
    </submittedName>
</protein>
<dbReference type="RefSeq" id="WP_267873309.1">
    <property type="nucleotide sequence ID" value="NZ_FOLD01000008.1"/>
</dbReference>
<organism evidence="1 2">
    <name type="scientific">Massilia yuzhufengensis</name>
    <dbReference type="NCBI Taxonomy" id="1164594"/>
    <lineage>
        <taxon>Bacteria</taxon>
        <taxon>Pseudomonadati</taxon>
        <taxon>Pseudomonadota</taxon>
        <taxon>Betaproteobacteria</taxon>
        <taxon>Burkholderiales</taxon>
        <taxon>Oxalobacteraceae</taxon>
        <taxon>Telluria group</taxon>
        <taxon>Massilia</taxon>
    </lineage>
</organism>
<proteinExistence type="predicted"/>